<accession>A0A4R8UD30</accession>
<reference evidence="3 4" key="1">
    <citation type="submission" date="2019-03" db="EMBL/GenBank/DDBJ databases">
        <title>Genomics of glacier-inhabiting Cryobacterium strains.</title>
        <authorList>
            <person name="Liu Q."/>
            <person name="Xin Y.-H."/>
        </authorList>
    </citation>
    <scope>NUCLEOTIDE SEQUENCE [LARGE SCALE GENOMIC DNA]</scope>
    <source>
        <strain evidence="3 4">Sr47</strain>
    </source>
</reference>
<dbReference type="RefSeq" id="WP_134491059.1">
    <property type="nucleotide sequence ID" value="NZ_SOEZ01000054.1"/>
</dbReference>
<dbReference type="PANTHER" id="PTHR15020:SF50">
    <property type="entry name" value="UPF0659 PROTEIN YMR090W"/>
    <property type="match status" value="1"/>
</dbReference>
<keyword evidence="4" id="KW-1185">Reference proteome</keyword>
<evidence type="ECO:0000259" key="2">
    <source>
        <dbReference type="Pfam" id="PF13460"/>
    </source>
</evidence>
<dbReference type="AlphaFoldDB" id="A0A4R8UD30"/>
<dbReference type="EMBL" id="SOEZ01000054">
    <property type="protein sequence ID" value="TFB49964.1"/>
    <property type="molecule type" value="Genomic_DNA"/>
</dbReference>
<evidence type="ECO:0000256" key="1">
    <source>
        <dbReference type="SAM" id="MobiDB-lite"/>
    </source>
</evidence>
<comment type="caution">
    <text evidence="3">The sequence shown here is derived from an EMBL/GenBank/DDBJ whole genome shotgun (WGS) entry which is preliminary data.</text>
</comment>
<dbReference type="PANTHER" id="PTHR15020">
    <property type="entry name" value="FLAVIN REDUCTASE-RELATED"/>
    <property type="match status" value="1"/>
</dbReference>
<proteinExistence type="predicted"/>
<sequence length="236" mass="23672">MRIVIAGGHGKIARELTRMLAADGNEVVGLIRSEAHGADLMVDGATPVVLDLEHAPAADVARALAGADVAVFAAGAGAGSGDARKESVDLGASVLLADAAEAAGVPRLIQISSTGVDQVRGGASPDSVPADFVAYLRAKLAAEEDLIARPLAWTIVRPGGLIDDAATGAVRLELTGPRHTAAGHTEAGQPEQRGTVPRADVAAVLAELIRTGAGNHRVLHLISGTVPVADAVAALG</sequence>
<name>A0A4R8UD30_9MICO</name>
<dbReference type="Proteomes" id="UP000297866">
    <property type="component" value="Unassembled WGS sequence"/>
</dbReference>
<dbReference type="Gene3D" id="3.40.50.720">
    <property type="entry name" value="NAD(P)-binding Rossmann-like Domain"/>
    <property type="match status" value="1"/>
</dbReference>
<dbReference type="OrthoDB" id="4248066at2"/>
<feature type="region of interest" description="Disordered" evidence="1">
    <location>
        <begin position="176"/>
        <end position="196"/>
    </location>
</feature>
<dbReference type="InterPro" id="IPR036291">
    <property type="entry name" value="NAD(P)-bd_dom_sf"/>
</dbReference>
<dbReference type="SUPFAM" id="SSF51735">
    <property type="entry name" value="NAD(P)-binding Rossmann-fold domains"/>
    <property type="match status" value="1"/>
</dbReference>
<feature type="domain" description="NAD(P)-binding" evidence="2">
    <location>
        <begin position="7"/>
        <end position="210"/>
    </location>
</feature>
<evidence type="ECO:0000313" key="4">
    <source>
        <dbReference type="Proteomes" id="UP000297866"/>
    </source>
</evidence>
<evidence type="ECO:0000313" key="3">
    <source>
        <dbReference type="EMBL" id="TFB49964.1"/>
    </source>
</evidence>
<gene>
    <name evidence="3" type="ORF">E3O23_11325</name>
</gene>
<dbReference type="Pfam" id="PF13460">
    <property type="entry name" value="NAD_binding_10"/>
    <property type="match status" value="1"/>
</dbReference>
<protein>
    <submittedName>
        <fullName evidence="3">NAD-dependent epimerase/dehydratase family protein</fullName>
    </submittedName>
</protein>
<organism evidence="3 4">
    <name type="scientific">Cryobacterium tagatosivorans</name>
    <dbReference type="NCBI Taxonomy" id="1259199"/>
    <lineage>
        <taxon>Bacteria</taxon>
        <taxon>Bacillati</taxon>
        <taxon>Actinomycetota</taxon>
        <taxon>Actinomycetes</taxon>
        <taxon>Micrococcales</taxon>
        <taxon>Microbacteriaceae</taxon>
        <taxon>Cryobacterium</taxon>
    </lineage>
</organism>
<dbReference type="InterPro" id="IPR016040">
    <property type="entry name" value="NAD(P)-bd_dom"/>
</dbReference>